<dbReference type="Proteomes" id="UP000327044">
    <property type="component" value="Unassembled WGS sequence"/>
</dbReference>
<gene>
    <name evidence="1" type="ORF">PPYR_02960</name>
</gene>
<dbReference type="InParanoid" id="A0A5N4A1F7"/>
<name>A0A5N4A1F7_PHOPY</name>
<proteinExistence type="predicted"/>
<dbReference type="EMBL" id="VVIM01000011">
    <property type="protein sequence ID" value="KAB0791160.1"/>
    <property type="molecule type" value="Genomic_DNA"/>
</dbReference>
<accession>A0A5N4A1F7</accession>
<reference evidence="1 2" key="1">
    <citation type="journal article" date="2018" name="Elife">
        <title>Firefly genomes illuminate parallel origins of bioluminescence in beetles.</title>
        <authorList>
            <person name="Fallon T.R."/>
            <person name="Lower S.E."/>
            <person name="Chang C.H."/>
            <person name="Bessho-Uehara M."/>
            <person name="Martin G.J."/>
            <person name="Bewick A.J."/>
            <person name="Behringer M."/>
            <person name="Debat H.J."/>
            <person name="Wong I."/>
            <person name="Day J.C."/>
            <person name="Suvorov A."/>
            <person name="Silva C.J."/>
            <person name="Stanger-Hall K.F."/>
            <person name="Hall D.W."/>
            <person name="Schmitz R.J."/>
            <person name="Nelson D.R."/>
            <person name="Lewis S.M."/>
            <person name="Shigenobu S."/>
            <person name="Bybee S.M."/>
            <person name="Larracuente A.M."/>
            <person name="Oba Y."/>
            <person name="Weng J.K."/>
        </authorList>
    </citation>
    <scope>NUCLEOTIDE SEQUENCE [LARGE SCALE GENOMIC DNA]</scope>
    <source>
        <strain evidence="1">1611_PpyrPB1</strain>
        <tissue evidence="1">Whole body</tissue>
    </source>
</reference>
<protein>
    <submittedName>
        <fullName evidence="1">Uncharacterized protein</fullName>
    </submittedName>
</protein>
<dbReference type="AlphaFoldDB" id="A0A5N4A1F7"/>
<evidence type="ECO:0000313" key="1">
    <source>
        <dbReference type="EMBL" id="KAB0791160.1"/>
    </source>
</evidence>
<comment type="caution">
    <text evidence="1">The sequence shown here is derived from an EMBL/GenBank/DDBJ whole genome shotgun (WGS) entry which is preliminary data.</text>
</comment>
<evidence type="ECO:0000313" key="2">
    <source>
        <dbReference type="Proteomes" id="UP000327044"/>
    </source>
</evidence>
<sequence length="124" mass="13945">MYIPTLGNAAAEGEVNRNGDDEVTALQQRARRDILKAQEKYRQQYNKRRHVGQVYDIGEIVVVRAATVATGHSTKLQGKYKGPYVIVEQLPANTYRMKRLTCGDDNKQQVTTTAHVSQLIVQSN</sequence>
<keyword evidence="2" id="KW-1185">Reference proteome</keyword>
<organism evidence="1 2">
    <name type="scientific">Photinus pyralis</name>
    <name type="common">Common eastern firefly</name>
    <name type="synonym">Lampyris pyralis</name>
    <dbReference type="NCBI Taxonomy" id="7054"/>
    <lineage>
        <taxon>Eukaryota</taxon>
        <taxon>Metazoa</taxon>
        <taxon>Ecdysozoa</taxon>
        <taxon>Arthropoda</taxon>
        <taxon>Hexapoda</taxon>
        <taxon>Insecta</taxon>
        <taxon>Pterygota</taxon>
        <taxon>Neoptera</taxon>
        <taxon>Endopterygota</taxon>
        <taxon>Coleoptera</taxon>
        <taxon>Polyphaga</taxon>
        <taxon>Elateriformia</taxon>
        <taxon>Elateroidea</taxon>
        <taxon>Lampyridae</taxon>
        <taxon>Lampyrinae</taxon>
        <taxon>Photinus</taxon>
    </lineage>
</organism>